<keyword evidence="2" id="KW-0472">Membrane</keyword>
<evidence type="ECO:0000256" key="2">
    <source>
        <dbReference type="SAM" id="Phobius"/>
    </source>
</evidence>
<gene>
    <name evidence="3" type="ORF">ANCCEY_02521</name>
</gene>
<proteinExistence type="predicted"/>
<dbReference type="Proteomes" id="UP000054495">
    <property type="component" value="Unassembled WGS sequence"/>
</dbReference>
<dbReference type="AlphaFoldDB" id="A0A0D6MC65"/>
<feature type="compositionally biased region" description="Gly residues" evidence="1">
    <location>
        <begin position="1"/>
        <end position="10"/>
    </location>
</feature>
<name>A0A0D6MC65_9BILA</name>
<keyword evidence="2" id="KW-1133">Transmembrane helix</keyword>
<accession>A0A0D6MC65</accession>
<protein>
    <submittedName>
        <fullName evidence="3">Uncharacterized protein</fullName>
    </submittedName>
</protein>
<keyword evidence="2" id="KW-0812">Transmembrane</keyword>
<reference evidence="3 4" key="1">
    <citation type="submission" date="2013-05" db="EMBL/GenBank/DDBJ databases">
        <title>Draft genome of the parasitic nematode Anyclostoma ceylanicum.</title>
        <authorList>
            <person name="Mitreva M."/>
        </authorList>
    </citation>
    <scope>NUCLEOTIDE SEQUENCE [LARGE SCALE GENOMIC DNA]</scope>
</reference>
<feature type="region of interest" description="Disordered" evidence="1">
    <location>
        <begin position="1"/>
        <end position="21"/>
    </location>
</feature>
<evidence type="ECO:0000313" key="3">
    <source>
        <dbReference type="EMBL" id="EPB78372.1"/>
    </source>
</evidence>
<organism evidence="3 4">
    <name type="scientific">Ancylostoma ceylanicum</name>
    <dbReference type="NCBI Taxonomy" id="53326"/>
    <lineage>
        <taxon>Eukaryota</taxon>
        <taxon>Metazoa</taxon>
        <taxon>Ecdysozoa</taxon>
        <taxon>Nematoda</taxon>
        <taxon>Chromadorea</taxon>
        <taxon>Rhabditida</taxon>
        <taxon>Rhabditina</taxon>
        <taxon>Rhabditomorpha</taxon>
        <taxon>Strongyloidea</taxon>
        <taxon>Ancylostomatidae</taxon>
        <taxon>Ancylostomatinae</taxon>
        <taxon>Ancylostoma</taxon>
    </lineage>
</organism>
<keyword evidence="4" id="KW-1185">Reference proteome</keyword>
<evidence type="ECO:0000256" key="1">
    <source>
        <dbReference type="SAM" id="MobiDB-lite"/>
    </source>
</evidence>
<sequence>MGPQNTGGGAQSSSSKTTSDDIKPLRWCCLDELTDRVADVKCCDRDCDMNVTLSEEESLFFIKLSFYSSILLTMVSIVALAVNLYLLNLEICKIVGESITGLFAIPPQADWRELTVVFKLATFFASVFTMLALALNHYIGIVYPLHR</sequence>
<feature type="transmembrane region" description="Helical" evidence="2">
    <location>
        <begin position="120"/>
        <end position="145"/>
    </location>
</feature>
<feature type="transmembrane region" description="Helical" evidence="2">
    <location>
        <begin position="64"/>
        <end position="86"/>
    </location>
</feature>
<dbReference type="EMBL" id="KE124813">
    <property type="protein sequence ID" value="EPB78372.1"/>
    <property type="molecule type" value="Genomic_DNA"/>
</dbReference>
<evidence type="ECO:0000313" key="4">
    <source>
        <dbReference type="Proteomes" id="UP000054495"/>
    </source>
</evidence>